<dbReference type="Gene3D" id="1.10.10.10">
    <property type="entry name" value="Winged helix-like DNA-binding domain superfamily/Winged helix DNA-binding domain"/>
    <property type="match status" value="1"/>
</dbReference>
<dbReference type="InterPro" id="IPR000792">
    <property type="entry name" value="Tscrpt_reg_LuxR_C"/>
</dbReference>
<dbReference type="AlphaFoldDB" id="L7L6R6"/>
<dbReference type="eggNOG" id="COG2771">
    <property type="taxonomic scope" value="Bacteria"/>
</dbReference>
<dbReference type="EMBL" id="BANT01000006">
    <property type="protein sequence ID" value="GAC56436.1"/>
    <property type="molecule type" value="Genomic_DNA"/>
</dbReference>
<dbReference type="RefSeq" id="WP_005936690.1">
    <property type="nucleotide sequence ID" value="NZ_ATVK01000042.1"/>
</dbReference>
<dbReference type="GO" id="GO:0006355">
    <property type="term" value="P:regulation of DNA-templated transcription"/>
    <property type="evidence" value="ECO:0007669"/>
    <property type="project" value="InterPro"/>
</dbReference>
<dbReference type="PRINTS" id="PR00038">
    <property type="entry name" value="HTHLUXR"/>
</dbReference>
<dbReference type="SUPFAM" id="SSF46894">
    <property type="entry name" value="C-terminal effector domain of the bipartite response regulators"/>
    <property type="match status" value="1"/>
</dbReference>
<evidence type="ECO:0000259" key="1">
    <source>
        <dbReference type="SMART" id="SM00421"/>
    </source>
</evidence>
<feature type="domain" description="HTH luxR-type" evidence="1">
    <location>
        <begin position="49"/>
        <end position="106"/>
    </location>
</feature>
<dbReference type="GO" id="GO:0003677">
    <property type="term" value="F:DNA binding"/>
    <property type="evidence" value="ECO:0007669"/>
    <property type="project" value="InterPro"/>
</dbReference>
<accession>L7L6R6</accession>
<dbReference type="CDD" id="cd06170">
    <property type="entry name" value="LuxR_C_like"/>
    <property type="match status" value="1"/>
</dbReference>
<dbReference type="Proteomes" id="UP000053405">
    <property type="component" value="Unassembled WGS sequence"/>
</dbReference>
<dbReference type="STRING" id="1121927.GOHSU_06_00480"/>
<evidence type="ECO:0000313" key="3">
    <source>
        <dbReference type="Proteomes" id="UP000053405"/>
    </source>
</evidence>
<evidence type="ECO:0000313" key="2">
    <source>
        <dbReference type="EMBL" id="GAC56436.1"/>
    </source>
</evidence>
<dbReference type="InterPro" id="IPR016032">
    <property type="entry name" value="Sig_transdc_resp-reg_C-effctor"/>
</dbReference>
<comment type="caution">
    <text evidence="2">The sequence shown here is derived from an EMBL/GenBank/DDBJ whole genome shotgun (WGS) entry which is preliminary data.</text>
</comment>
<name>L7L6R6_9ACTN</name>
<dbReference type="Pfam" id="PF00196">
    <property type="entry name" value="GerE"/>
    <property type="match status" value="1"/>
</dbReference>
<reference evidence="2 3" key="1">
    <citation type="submission" date="2012-12" db="EMBL/GenBank/DDBJ databases">
        <title>Whole genome shotgun sequence of Gordonia hirsuta NBRC 16056.</title>
        <authorList>
            <person name="Isaki-Nakamura S."/>
            <person name="Hosoyama A."/>
            <person name="Tsuchikane K."/>
            <person name="Katsumata H."/>
            <person name="Baba S."/>
            <person name="Yamazaki S."/>
            <person name="Fujita N."/>
        </authorList>
    </citation>
    <scope>NUCLEOTIDE SEQUENCE [LARGE SCALE GENOMIC DNA]</scope>
    <source>
        <strain evidence="2 3">NBRC 16056</strain>
    </source>
</reference>
<keyword evidence="3" id="KW-1185">Reference proteome</keyword>
<sequence>MTAAVTPEGIEFDARGVASAMRGTGAAATSGIVTDIAAFRSQDARPLNRPALSRREVEVLLAWLAADSKEEAAARLFISVSTVSTHVSRIRNKYNAVDRPAPTKAHLLARALQDGYTTVADW</sequence>
<organism evidence="2 3">
    <name type="scientific">Gordonia hirsuta DSM 44140 = NBRC 16056</name>
    <dbReference type="NCBI Taxonomy" id="1121927"/>
    <lineage>
        <taxon>Bacteria</taxon>
        <taxon>Bacillati</taxon>
        <taxon>Actinomycetota</taxon>
        <taxon>Actinomycetes</taxon>
        <taxon>Mycobacteriales</taxon>
        <taxon>Gordoniaceae</taxon>
        <taxon>Gordonia</taxon>
    </lineage>
</organism>
<protein>
    <submittedName>
        <fullName evidence="2">Putative LuxR family transcriptional regulator</fullName>
    </submittedName>
</protein>
<gene>
    <name evidence="2" type="ORF">GOHSU_06_00480</name>
</gene>
<dbReference type="SMART" id="SM00421">
    <property type="entry name" value="HTH_LUXR"/>
    <property type="match status" value="1"/>
</dbReference>
<proteinExistence type="predicted"/>
<dbReference type="InterPro" id="IPR036388">
    <property type="entry name" value="WH-like_DNA-bd_sf"/>
</dbReference>